<dbReference type="InParanoid" id="A0A409WB48"/>
<accession>A0A409WB48</accession>
<dbReference type="Proteomes" id="UP000284706">
    <property type="component" value="Unassembled WGS sequence"/>
</dbReference>
<organism evidence="1 2">
    <name type="scientific">Gymnopilus dilepis</name>
    <dbReference type="NCBI Taxonomy" id="231916"/>
    <lineage>
        <taxon>Eukaryota</taxon>
        <taxon>Fungi</taxon>
        <taxon>Dikarya</taxon>
        <taxon>Basidiomycota</taxon>
        <taxon>Agaricomycotina</taxon>
        <taxon>Agaricomycetes</taxon>
        <taxon>Agaricomycetidae</taxon>
        <taxon>Agaricales</taxon>
        <taxon>Agaricineae</taxon>
        <taxon>Hymenogastraceae</taxon>
        <taxon>Gymnopilus</taxon>
    </lineage>
</organism>
<comment type="caution">
    <text evidence="1">The sequence shown here is derived from an EMBL/GenBank/DDBJ whole genome shotgun (WGS) entry which is preliminary data.</text>
</comment>
<dbReference type="EMBL" id="NHYE01005232">
    <property type="protein sequence ID" value="PPQ75734.1"/>
    <property type="molecule type" value="Genomic_DNA"/>
</dbReference>
<dbReference type="SUPFAM" id="SSF52047">
    <property type="entry name" value="RNI-like"/>
    <property type="match status" value="1"/>
</dbReference>
<evidence type="ECO:0008006" key="3">
    <source>
        <dbReference type="Google" id="ProtNLM"/>
    </source>
</evidence>
<protein>
    <recommendedName>
        <fullName evidence="3">F-box domain-containing protein</fullName>
    </recommendedName>
</protein>
<evidence type="ECO:0000313" key="1">
    <source>
        <dbReference type="EMBL" id="PPQ75734.1"/>
    </source>
</evidence>
<gene>
    <name evidence="1" type="ORF">CVT26_000974</name>
</gene>
<dbReference type="AlphaFoldDB" id="A0A409WB48"/>
<proteinExistence type="predicted"/>
<sequence>MVILPPEIIEKVIEELDASGAREALRSFSRSSKHYRNRLFHRLHNIIVLSNDAQIFDFYSFVKGELISLSDLPRVLIQLPPSRSSFLEDIMHGLLHSTSLQYLELREENERPSTAELRSLALQIVSTAQQHLTLVANNLDTVTWRFCQFVRHLELRNCSLALDYPPPGRSFNLPLETLSFSTDTGMESLELFDTIQVHLPFLTHLLLYFKPHEEGLEMFGDSFSTVLSTAQNLEDITVVYERERPSSMDYPVLTHPIPSQRIAYVRPGSIR</sequence>
<evidence type="ECO:0000313" key="2">
    <source>
        <dbReference type="Proteomes" id="UP000284706"/>
    </source>
</evidence>
<keyword evidence="2" id="KW-1185">Reference proteome</keyword>
<name>A0A409WB48_9AGAR</name>
<reference evidence="1 2" key="1">
    <citation type="journal article" date="2018" name="Evol. Lett.">
        <title>Horizontal gene cluster transfer increased hallucinogenic mushroom diversity.</title>
        <authorList>
            <person name="Reynolds H.T."/>
            <person name="Vijayakumar V."/>
            <person name="Gluck-Thaler E."/>
            <person name="Korotkin H.B."/>
            <person name="Matheny P.B."/>
            <person name="Slot J.C."/>
        </authorList>
    </citation>
    <scope>NUCLEOTIDE SEQUENCE [LARGE SCALE GENOMIC DNA]</scope>
    <source>
        <strain evidence="1 2">SRW20</strain>
    </source>
</reference>